<dbReference type="PANTHER" id="PTHR40135:SF1">
    <property type="entry name" value="MITOCHONDRIAL PHOSPHATE CARRIER PROTEIN"/>
    <property type="match status" value="1"/>
</dbReference>
<dbReference type="Pfam" id="PF10157">
    <property type="entry name" value="BORCS6"/>
    <property type="match status" value="1"/>
</dbReference>
<dbReference type="EMBL" id="JADGJH010002631">
    <property type="protein sequence ID" value="KAJ3096087.1"/>
    <property type="molecule type" value="Genomic_DNA"/>
</dbReference>
<name>A0AAD5XBS9_9FUNG</name>
<comment type="caution">
    <text evidence="3">The sequence shown here is derived from an EMBL/GenBank/DDBJ whole genome shotgun (WGS) entry which is preliminary data.</text>
</comment>
<dbReference type="PANTHER" id="PTHR40135">
    <property type="entry name" value="MITOCHONDRIAL PHOSPHATE CARRIER PROTEIN"/>
    <property type="match status" value="1"/>
</dbReference>
<accession>A0AAD5XBS9</accession>
<reference evidence="3" key="1">
    <citation type="submission" date="2020-05" db="EMBL/GenBank/DDBJ databases">
        <title>Phylogenomic resolution of chytrid fungi.</title>
        <authorList>
            <person name="Stajich J.E."/>
            <person name="Amses K."/>
            <person name="Simmons R."/>
            <person name="Seto K."/>
            <person name="Myers J."/>
            <person name="Bonds A."/>
            <person name="Quandt C.A."/>
            <person name="Barry K."/>
            <person name="Liu P."/>
            <person name="Grigoriev I."/>
            <person name="Longcore J.E."/>
            <person name="James T.Y."/>
        </authorList>
    </citation>
    <scope>NUCLEOTIDE SEQUENCE</scope>
    <source>
        <strain evidence="3">JEL0513</strain>
    </source>
</reference>
<sequence length="257" mass="28232">MENRVQTVSQRTSTFSLGLAFAAGSSSDQSGTTAAAMLISPSALASASELGAQATLQTKSNIDMQNLAFTVPIDPTLIDHVETQAQRIANDIDRLLTNFEAALNTTIRFLYFKAKMTGHALQSVQIHAEAVVQLCDALDAAQSDAVSLITAVDQLAEDLPAISALSNQIKVLKDALDSKSIHVQKRQRYPMRQKFWNGLPLLNFGIGISALSFQVFVLYPWHIRLDRDFENMKIEVQRSHAREFEASLLAAVKSEKK</sequence>
<evidence type="ECO:0000313" key="3">
    <source>
        <dbReference type="EMBL" id="KAJ3096087.1"/>
    </source>
</evidence>
<dbReference type="AlphaFoldDB" id="A0AAD5XBS9"/>
<feature type="domain" description="BLOC-1-related complex subunit 6 C-terminal helix" evidence="2">
    <location>
        <begin position="71"/>
        <end position="177"/>
    </location>
</feature>
<keyword evidence="4" id="KW-1185">Reference proteome</keyword>
<evidence type="ECO:0000313" key="4">
    <source>
        <dbReference type="Proteomes" id="UP001211907"/>
    </source>
</evidence>
<organism evidence="3 4">
    <name type="scientific">Physocladia obscura</name>
    <dbReference type="NCBI Taxonomy" id="109957"/>
    <lineage>
        <taxon>Eukaryota</taxon>
        <taxon>Fungi</taxon>
        <taxon>Fungi incertae sedis</taxon>
        <taxon>Chytridiomycota</taxon>
        <taxon>Chytridiomycota incertae sedis</taxon>
        <taxon>Chytridiomycetes</taxon>
        <taxon>Chytridiales</taxon>
        <taxon>Chytriomycetaceae</taxon>
        <taxon>Physocladia</taxon>
    </lineage>
</organism>
<keyword evidence="1" id="KW-0472">Membrane</keyword>
<evidence type="ECO:0000259" key="2">
    <source>
        <dbReference type="Pfam" id="PF10157"/>
    </source>
</evidence>
<keyword evidence="1" id="KW-1133">Transmembrane helix</keyword>
<evidence type="ECO:0000256" key="1">
    <source>
        <dbReference type="SAM" id="Phobius"/>
    </source>
</evidence>
<keyword evidence="1" id="KW-0812">Transmembrane</keyword>
<dbReference type="InterPro" id="IPR046465">
    <property type="entry name" value="BORCS6_C"/>
</dbReference>
<dbReference type="Proteomes" id="UP001211907">
    <property type="component" value="Unassembled WGS sequence"/>
</dbReference>
<protein>
    <recommendedName>
        <fullName evidence="2">BLOC-1-related complex subunit 6 C-terminal helix domain-containing protein</fullName>
    </recommendedName>
</protein>
<proteinExistence type="predicted"/>
<gene>
    <name evidence="3" type="ORF">HK100_005652</name>
</gene>
<feature type="transmembrane region" description="Helical" evidence="1">
    <location>
        <begin position="195"/>
        <end position="219"/>
    </location>
</feature>